<dbReference type="GO" id="GO:0009236">
    <property type="term" value="P:cobalamin biosynthetic process"/>
    <property type="evidence" value="ECO:0007669"/>
    <property type="project" value="UniProtKB-UniRule"/>
</dbReference>
<dbReference type="EnsemblBacteria" id="CAC11796">
    <property type="protein sequence ID" value="CAC11796"/>
    <property type="gene ID" value="CAC11796"/>
</dbReference>
<sequence>MMMHVVGLGPGDPDYVTVKAIETLRNSDVIFVPGSSSDRSLSRRLISDLAARHGFPSHQDIIDLEFPMTRDRDLNQRAWRSNVSSIADAVSSGKKVSYAVLGNPTFYSTFSNILDSIRGMGIEIRFVAGVSSLDACSSVAGMNLAKGDESIAILTYTDFMKRGSLNFDTVIVIKVPSGSSAIREARHRFPEFSVSVYARRCTMADQLIMDRPGDDAGDYFSMLILRRN</sequence>
<evidence type="ECO:0000256" key="3">
    <source>
        <dbReference type="ARBA" id="ARBA00022573"/>
    </source>
</evidence>
<keyword evidence="4 9" id="KW-0489">Methyltransferase</keyword>
<dbReference type="PIRSF" id="PIRSF036427">
    <property type="entry name" value="Precrrn-2_mtase"/>
    <property type="match status" value="1"/>
</dbReference>
<dbReference type="InterPro" id="IPR006364">
    <property type="entry name" value="CobI/CbiL/CobIJ_dom"/>
</dbReference>
<evidence type="ECO:0000256" key="1">
    <source>
        <dbReference type="ARBA" id="ARBA00004953"/>
    </source>
</evidence>
<dbReference type="eggNOG" id="arCOG00648">
    <property type="taxonomic scope" value="Archaea"/>
</dbReference>
<dbReference type="HOGENOM" id="CLU_076014_2_0_2"/>
<dbReference type="RefSeq" id="WP_010901080.1">
    <property type="nucleotide sequence ID" value="NC_002578.1"/>
</dbReference>
<dbReference type="GO" id="GO:0030788">
    <property type="term" value="F:precorrin-2 C20-methyltransferase activity"/>
    <property type="evidence" value="ECO:0007669"/>
    <property type="project" value="InterPro"/>
</dbReference>
<dbReference type="Pfam" id="PF00590">
    <property type="entry name" value="TP_methylase"/>
    <property type="match status" value="1"/>
</dbReference>
<dbReference type="InParanoid" id="Q9HKE3"/>
<dbReference type="CDD" id="cd11645">
    <property type="entry name" value="Precorrin_2_C20_MT"/>
    <property type="match status" value="1"/>
</dbReference>
<dbReference type="PANTHER" id="PTHR43467">
    <property type="entry name" value="COBALT-PRECORRIN-2 C(20)-METHYLTRANSFERASE"/>
    <property type="match status" value="1"/>
</dbReference>
<dbReference type="FunCoup" id="Q9HKE3">
    <property type="interactions" value="56"/>
</dbReference>
<feature type="domain" description="Tetrapyrrole methylase" evidence="8">
    <location>
        <begin position="3"/>
        <end position="209"/>
    </location>
</feature>
<evidence type="ECO:0000256" key="7">
    <source>
        <dbReference type="PIRNR" id="PIRNR036427"/>
    </source>
</evidence>
<dbReference type="GO" id="GO:0032259">
    <property type="term" value="P:methylation"/>
    <property type="evidence" value="ECO:0007669"/>
    <property type="project" value="UniProtKB-KW"/>
</dbReference>
<dbReference type="STRING" id="273075.gene:9571878"/>
<dbReference type="NCBIfam" id="TIGR01467">
    <property type="entry name" value="cobI_cbiL"/>
    <property type="match status" value="1"/>
</dbReference>
<comment type="pathway">
    <text evidence="1">Cofactor biosynthesis; adenosylcobalamin biosynthesis.</text>
</comment>
<evidence type="ECO:0000256" key="6">
    <source>
        <dbReference type="ARBA" id="ARBA00022691"/>
    </source>
</evidence>
<dbReference type="PaxDb" id="273075-Ta0658"/>
<keyword evidence="5" id="KW-0808">Transferase</keyword>
<dbReference type="InterPro" id="IPR012382">
    <property type="entry name" value="CobI/CbiL"/>
</dbReference>
<evidence type="ECO:0000313" key="9">
    <source>
        <dbReference type="EMBL" id="CAC11796.1"/>
    </source>
</evidence>
<protein>
    <submittedName>
        <fullName evidence="9">Precorrin-2 methyltransferase related protein</fullName>
    </submittedName>
</protein>
<dbReference type="EMBL" id="AL445065">
    <property type="protein sequence ID" value="CAC11796.1"/>
    <property type="molecule type" value="Genomic_DNA"/>
</dbReference>
<dbReference type="AlphaFoldDB" id="Q9HKE3"/>
<reference evidence="9 10" key="1">
    <citation type="journal article" date="2000" name="Nature">
        <title>The genome sequence of the thermoacidophilic scavenger Thermoplasma acidophilum.</title>
        <authorList>
            <person name="Ruepp A."/>
            <person name="Graml W."/>
            <person name="Santos-Martinez M.L."/>
            <person name="Koretke K.K."/>
            <person name="Volker C."/>
            <person name="Mewes H.W."/>
            <person name="Frishman D."/>
            <person name="Stocker S."/>
            <person name="Lupas A.N."/>
            <person name="Baumeister W."/>
        </authorList>
    </citation>
    <scope>NUCLEOTIDE SEQUENCE [LARGE SCALE GENOMIC DNA]</scope>
    <source>
        <strain evidence="10">ATCC 25905 / DSM 1728 / JCM 9062 / NBRC 15155 / AMRC-C165</strain>
    </source>
</reference>
<dbReference type="Gene3D" id="3.40.1010.10">
    <property type="entry name" value="Cobalt-precorrin-4 Transmethylase, Domain 1"/>
    <property type="match status" value="1"/>
</dbReference>
<organism evidence="9 10">
    <name type="scientific">Thermoplasma acidophilum (strain ATCC 25905 / DSM 1728 / JCM 9062 / NBRC 15155 / AMRC-C165)</name>
    <dbReference type="NCBI Taxonomy" id="273075"/>
    <lineage>
        <taxon>Archaea</taxon>
        <taxon>Methanobacteriati</taxon>
        <taxon>Thermoplasmatota</taxon>
        <taxon>Thermoplasmata</taxon>
        <taxon>Thermoplasmatales</taxon>
        <taxon>Thermoplasmataceae</taxon>
        <taxon>Thermoplasma</taxon>
    </lineage>
</organism>
<proteinExistence type="inferred from homology"/>
<dbReference type="OrthoDB" id="23546at2157"/>
<dbReference type="UniPathway" id="UPA00148"/>
<dbReference type="PROSITE" id="PS00839">
    <property type="entry name" value="SUMT_1"/>
    <property type="match status" value="1"/>
</dbReference>
<keyword evidence="3" id="KW-0169">Cobalamin biosynthesis</keyword>
<keyword evidence="10" id="KW-1185">Reference proteome</keyword>
<dbReference type="InterPro" id="IPR014776">
    <property type="entry name" value="4pyrrole_Mease_sub2"/>
</dbReference>
<dbReference type="SUPFAM" id="SSF53790">
    <property type="entry name" value="Tetrapyrrole methylase"/>
    <property type="match status" value="1"/>
</dbReference>
<dbReference type="Gene3D" id="3.30.950.10">
    <property type="entry name" value="Methyltransferase, Cobalt-precorrin-4 Transmethylase, Domain 2"/>
    <property type="match status" value="1"/>
</dbReference>
<dbReference type="InterPro" id="IPR003043">
    <property type="entry name" value="Uropor_MeTrfase_CS"/>
</dbReference>
<comment type="similarity">
    <text evidence="2 7">Belongs to the precorrin methyltransferase family.</text>
</comment>
<evidence type="ECO:0000259" key="8">
    <source>
        <dbReference type="Pfam" id="PF00590"/>
    </source>
</evidence>
<accession>Q9HKE3</accession>
<dbReference type="InterPro" id="IPR035996">
    <property type="entry name" value="4pyrrol_Methylase_sf"/>
</dbReference>
<evidence type="ECO:0000313" key="10">
    <source>
        <dbReference type="Proteomes" id="UP000001024"/>
    </source>
</evidence>
<name>Q9HKE3_THEAC</name>
<dbReference type="PANTHER" id="PTHR43467:SF2">
    <property type="entry name" value="COBALT-PRECORRIN-2 C(20)-METHYLTRANSFERASE"/>
    <property type="match status" value="1"/>
</dbReference>
<gene>
    <name evidence="9" type="ordered locus">Ta0658</name>
</gene>
<dbReference type="InterPro" id="IPR000878">
    <property type="entry name" value="4pyrrol_Mease"/>
</dbReference>
<dbReference type="Proteomes" id="UP000001024">
    <property type="component" value="Chromosome"/>
</dbReference>
<evidence type="ECO:0000256" key="5">
    <source>
        <dbReference type="ARBA" id="ARBA00022679"/>
    </source>
</evidence>
<keyword evidence="6" id="KW-0949">S-adenosyl-L-methionine</keyword>
<dbReference type="InterPro" id="IPR014777">
    <property type="entry name" value="4pyrrole_Mease_sub1"/>
</dbReference>
<evidence type="ECO:0000256" key="4">
    <source>
        <dbReference type="ARBA" id="ARBA00022603"/>
    </source>
</evidence>
<dbReference type="KEGG" id="tac:Ta0658"/>
<evidence type="ECO:0000256" key="2">
    <source>
        <dbReference type="ARBA" id="ARBA00005879"/>
    </source>
</evidence>